<gene>
    <name evidence="1" type="ORF">QHT84_02830</name>
</gene>
<evidence type="ECO:0000313" key="1">
    <source>
        <dbReference type="EMBL" id="MDI9256344.1"/>
    </source>
</evidence>
<sequence length="95" mass="11007">MKKVIDHDVNKIFQEALEHDKSLMIRQSEWIEEQRLFRKPKLKQVFSIFHDCNPDREPYQARQQASGSGSKEVVLAYLYGIINGSLSRSRSANGL</sequence>
<organism evidence="1 2">
    <name type="scientific">Flavobacterium sedimenticola</name>
    <dbReference type="NCBI Taxonomy" id="3043286"/>
    <lineage>
        <taxon>Bacteria</taxon>
        <taxon>Pseudomonadati</taxon>
        <taxon>Bacteroidota</taxon>
        <taxon>Flavobacteriia</taxon>
        <taxon>Flavobacteriales</taxon>
        <taxon>Flavobacteriaceae</taxon>
        <taxon>Flavobacterium</taxon>
    </lineage>
</organism>
<dbReference type="EMBL" id="JASGBP010000001">
    <property type="protein sequence ID" value="MDI9256344.1"/>
    <property type="molecule type" value="Genomic_DNA"/>
</dbReference>
<protein>
    <submittedName>
        <fullName evidence="1">Uncharacterized protein</fullName>
    </submittedName>
</protein>
<keyword evidence="2" id="KW-1185">Reference proteome</keyword>
<dbReference type="Proteomes" id="UP001230035">
    <property type="component" value="Unassembled WGS sequence"/>
</dbReference>
<reference evidence="1 2" key="1">
    <citation type="submission" date="2023-05" db="EMBL/GenBank/DDBJ databases">
        <title>Flavobacterium sedimenti sp. nov., isolated from the sediment.</title>
        <authorList>
            <person name="Wu N."/>
        </authorList>
    </citation>
    <scope>NUCLEOTIDE SEQUENCE [LARGE SCALE GENOMIC DNA]</scope>
    <source>
        <strain evidence="1 2">YZ-48</strain>
    </source>
</reference>
<comment type="caution">
    <text evidence="1">The sequence shown here is derived from an EMBL/GenBank/DDBJ whole genome shotgun (WGS) entry which is preliminary data.</text>
</comment>
<evidence type="ECO:0000313" key="2">
    <source>
        <dbReference type="Proteomes" id="UP001230035"/>
    </source>
</evidence>
<accession>A0ABT6XMP5</accession>
<dbReference type="RefSeq" id="WP_283238023.1">
    <property type="nucleotide sequence ID" value="NZ_JASGBP010000001.1"/>
</dbReference>
<proteinExistence type="predicted"/>
<name>A0ABT6XMP5_9FLAO</name>